<evidence type="ECO:0000313" key="15">
    <source>
        <dbReference type="EMBL" id="QHW34900.1"/>
    </source>
</evidence>
<dbReference type="InterPro" id="IPR003661">
    <property type="entry name" value="HisK_dim/P_dom"/>
</dbReference>
<evidence type="ECO:0000256" key="1">
    <source>
        <dbReference type="ARBA" id="ARBA00000085"/>
    </source>
</evidence>
<organism evidence="15 16">
    <name type="scientific">Paenibacillus rhizovicinus</name>
    <dbReference type="NCBI Taxonomy" id="2704463"/>
    <lineage>
        <taxon>Bacteria</taxon>
        <taxon>Bacillati</taxon>
        <taxon>Bacillota</taxon>
        <taxon>Bacilli</taxon>
        <taxon>Bacillales</taxon>
        <taxon>Paenibacillaceae</taxon>
        <taxon>Paenibacillus</taxon>
    </lineage>
</organism>
<evidence type="ECO:0000256" key="10">
    <source>
        <dbReference type="ARBA" id="ARBA00023012"/>
    </source>
</evidence>
<dbReference type="GO" id="GO:0016036">
    <property type="term" value="P:cellular response to phosphate starvation"/>
    <property type="evidence" value="ECO:0007669"/>
    <property type="project" value="TreeGrafter"/>
</dbReference>
<evidence type="ECO:0000256" key="7">
    <source>
        <dbReference type="ARBA" id="ARBA00022741"/>
    </source>
</evidence>
<feature type="domain" description="Histidine kinase" evidence="13">
    <location>
        <begin position="112"/>
        <end position="330"/>
    </location>
</feature>
<dbReference type="Gene3D" id="3.30.565.10">
    <property type="entry name" value="Histidine kinase-like ATPase, C-terminal domain"/>
    <property type="match status" value="1"/>
</dbReference>
<dbReference type="Proteomes" id="UP000479114">
    <property type="component" value="Chromosome"/>
</dbReference>
<dbReference type="SUPFAM" id="SSF55874">
    <property type="entry name" value="ATPase domain of HSP90 chaperone/DNA topoisomerase II/histidine kinase"/>
    <property type="match status" value="1"/>
</dbReference>
<evidence type="ECO:0000256" key="9">
    <source>
        <dbReference type="ARBA" id="ARBA00022840"/>
    </source>
</evidence>
<evidence type="ECO:0000256" key="4">
    <source>
        <dbReference type="ARBA" id="ARBA00022475"/>
    </source>
</evidence>
<dbReference type="InterPro" id="IPR036890">
    <property type="entry name" value="HATPase_C_sf"/>
</dbReference>
<keyword evidence="16" id="KW-1185">Reference proteome</keyword>
<dbReference type="GO" id="GO:0005886">
    <property type="term" value="C:plasma membrane"/>
    <property type="evidence" value="ECO:0007669"/>
    <property type="project" value="UniProtKB-SubCell"/>
</dbReference>
<dbReference type="InterPro" id="IPR036097">
    <property type="entry name" value="HisK_dim/P_sf"/>
</dbReference>
<dbReference type="GO" id="GO:0004721">
    <property type="term" value="F:phosphoprotein phosphatase activity"/>
    <property type="evidence" value="ECO:0007669"/>
    <property type="project" value="TreeGrafter"/>
</dbReference>
<accession>A0A6C0P8F2</accession>
<keyword evidence="5" id="KW-0597">Phosphoprotein</keyword>
<gene>
    <name evidence="15" type="ORF">GZH47_03355</name>
</gene>
<dbReference type="InterPro" id="IPR003594">
    <property type="entry name" value="HATPase_dom"/>
</dbReference>
<evidence type="ECO:0000313" key="16">
    <source>
        <dbReference type="Proteomes" id="UP000479114"/>
    </source>
</evidence>
<dbReference type="EMBL" id="CP048286">
    <property type="protein sequence ID" value="QHW34900.1"/>
    <property type="molecule type" value="Genomic_DNA"/>
</dbReference>
<evidence type="ECO:0000256" key="3">
    <source>
        <dbReference type="ARBA" id="ARBA00012438"/>
    </source>
</evidence>
<dbReference type="GO" id="GO:0000155">
    <property type="term" value="F:phosphorelay sensor kinase activity"/>
    <property type="evidence" value="ECO:0007669"/>
    <property type="project" value="InterPro"/>
</dbReference>
<comment type="catalytic activity">
    <reaction evidence="1">
        <text>ATP + protein L-histidine = ADP + protein N-phospho-L-histidine.</text>
        <dbReference type="EC" id="2.7.13.3"/>
    </reaction>
</comment>
<reference evidence="15 16" key="1">
    <citation type="submission" date="2020-02" db="EMBL/GenBank/DDBJ databases">
        <title>Paenibacillus sp. nov., isolated from rhizosphere soil of tomato.</title>
        <authorList>
            <person name="Weon H.-Y."/>
            <person name="Lee S.A."/>
        </authorList>
    </citation>
    <scope>NUCLEOTIDE SEQUENCE [LARGE SCALE GENOMIC DNA]</scope>
    <source>
        <strain evidence="15 16">14171R-81</strain>
    </source>
</reference>
<evidence type="ECO:0000256" key="2">
    <source>
        <dbReference type="ARBA" id="ARBA00004651"/>
    </source>
</evidence>
<sequence>MPITIGSERFALFIEEKAPSLYRDFWQQVMTVFFGFLLMFILMLLIGRPWKERGGIYVYISAIRRMSKGDFTVTIDKAEQMPGHYGELATSINDMAVELNQMEQMRQAFISNVSHEIQSPLTSIRGFARALQQDGLDDQQRNHYAGIIETESVRLSKLSDNLMKLTTLEADQQQIHPKPFRLDQQVRAMILACEPIWTEKNILMDINLDERVMLNGDEELLSQVWMNILTNSLKFTDEGGTLSVEVKPTPEGASVCISDNGIGIAEEDLPHIFERFFKADKARSRREKGSGSGLGLSIVKVIVDLHGGKVTASSTPGVGTTFTVTLPNSPIKQT</sequence>
<dbReference type="PANTHER" id="PTHR45453">
    <property type="entry name" value="PHOSPHATE REGULON SENSOR PROTEIN PHOR"/>
    <property type="match status" value="1"/>
</dbReference>
<dbReference type="InterPro" id="IPR003660">
    <property type="entry name" value="HAMP_dom"/>
</dbReference>
<comment type="subcellular location">
    <subcellularLocation>
        <location evidence="2">Cell membrane</location>
        <topology evidence="2">Multi-pass membrane protein</topology>
    </subcellularLocation>
</comment>
<dbReference type="SMART" id="SM00388">
    <property type="entry name" value="HisKA"/>
    <property type="match status" value="1"/>
</dbReference>
<dbReference type="GO" id="GO:0005524">
    <property type="term" value="F:ATP binding"/>
    <property type="evidence" value="ECO:0007669"/>
    <property type="project" value="UniProtKB-KW"/>
</dbReference>
<keyword evidence="7" id="KW-0547">Nucleotide-binding</keyword>
<keyword evidence="8 15" id="KW-0418">Kinase</keyword>
<dbReference type="SUPFAM" id="SSF47384">
    <property type="entry name" value="Homodimeric domain of signal transducing histidine kinase"/>
    <property type="match status" value="1"/>
</dbReference>
<dbReference type="Pfam" id="PF00512">
    <property type="entry name" value="HisKA"/>
    <property type="match status" value="1"/>
</dbReference>
<evidence type="ECO:0000259" key="14">
    <source>
        <dbReference type="PROSITE" id="PS50885"/>
    </source>
</evidence>
<dbReference type="InterPro" id="IPR050351">
    <property type="entry name" value="BphY/WalK/GraS-like"/>
</dbReference>
<keyword evidence="10" id="KW-0902">Two-component regulatory system</keyword>
<protein>
    <recommendedName>
        <fullName evidence="3">histidine kinase</fullName>
        <ecNumber evidence="3">2.7.13.3</ecNumber>
    </recommendedName>
</protein>
<feature type="transmembrane region" description="Helical" evidence="12">
    <location>
        <begin position="25"/>
        <end position="46"/>
    </location>
</feature>
<dbReference type="EC" id="2.7.13.3" evidence="3"/>
<dbReference type="FunFam" id="1.10.287.130:FF:000001">
    <property type="entry name" value="Two-component sensor histidine kinase"/>
    <property type="match status" value="1"/>
</dbReference>
<dbReference type="InterPro" id="IPR005467">
    <property type="entry name" value="His_kinase_dom"/>
</dbReference>
<dbReference type="CDD" id="cd00075">
    <property type="entry name" value="HATPase"/>
    <property type="match status" value="1"/>
</dbReference>
<dbReference type="AlphaFoldDB" id="A0A6C0P8F2"/>
<dbReference type="Gene3D" id="1.10.287.130">
    <property type="match status" value="1"/>
</dbReference>
<evidence type="ECO:0000256" key="11">
    <source>
        <dbReference type="ARBA" id="ARBA00023136"/>
    </source>
</evidence>
<dbReference type="FunFam" id="3.30.565.10:FF:000006">
    <property type="entry name" value="Sensor histidine kinase WalK"/>
    <property type="match status" value="1"/>
</dbReference>
<keyword evidence="4" id="KW-1003">Cell membrane</keyword>
<evidence type="ECO:0000256" key="6">
    <source>
        <dbReference type="ARBA" id="ARBA00022679"/>
    </source>
</evidence>
<keyword evidence="9" id="KW-0067">ATP-binding</keyword>
<evidence type="ECO:0000256" key="8">
    <source>
        <dbReference type="ARBA" id="ARBA00022777"/>
    </source>
</evidence>
<keyword evidence="12" id="KW-1133">Transmembrane helix</keyword>
<dbReference type="PRINTS" id="PR00344">
    <property type="entry name" value="BCTRLSENSOR"/>
</dbReference>
<proteinExistence type="predicted"/>
<keyword evidence="6" id="KW-0808">Transferase</keyword>
<evidence type="ECO:0000256" key="5">
    <source>
        <dbReference type="ARBA" id="ARBA00022553"/>
    </source>
</evidence>
<evidence type="ECO:0000259" key="13">
    <source>
        <dbReference type="PROSITE" id="PS50109"/>
    </source>
</evidence>
<evidence type="ECO:0000256" key="12">
    <source>
        <dbReference type="SAM" id="Phobius"/>
    </source>
</evidence>
<keyword evidence="12" id="KW-0812">Transmembrane</keyword>
<dbReference type="SMART" id="SM00387">
    <property type="entry name" value="HATPase_c"/>
    <property type="match status" value="1"/>
</dbReference>
<dbReference type="InterPro" id="IPR004358">
    <property type="entry name" value="Sig_transdc_His_kin-like_C"/>
</dbReference>
<dbReference type="PANTHER" id="PTHR45453:SF1">
    <property type="entry name" value="PHOSPHATE REGULON SENSOR PROTEIN PHOR"/>
    <property type="match status" value="1"/>
</dbReference>
<dbReference type="KEGG" id="prz:GZH47_03355"/>
<feature type="domain" description="HAMP" evidence="14">
    <location>
        <begin position="62"/>
        <end position="104"/>
    </location>
</feature>
<dbReference type="Pfam" id="PF02518">
    <property type="entry name" value="HATPase_c"/>
    <property type="match status" value="1"/>
</dbReference>
<name>A0A6C0P8F2_9BACL</name>
<keyword evidence="11 12" id="KW-0472">Membrane</keyword>
<dbReference type="PROSITE" id="PS50109">
    <property type="entry name" value="HIS_KIN"/>
    <property type="match status" value="1"/>
</dbReference>
<dbReference type="PROSITE" id="PS50885">
    <property type="entry name" value="HAMP"/>
    <property type="match status" value="1"/>
</dbReference>
<dbReference type="CDD" id="cd00082">
    <property type="entry name" value="HisKA"/>
    <property type="match status" value="1"/>
</dbReference>